<dbReference type="EMBL" id="LCWV01000025">
    <property type="protein sequence ID" value="PWI66380.1"/>
    <property type="molecule type" value="Genomic_DNA"/>
</dbReference>
<proteinExistence type="predicted"/>
<evidence type="ECO:0000313" key="2">
    <source>
        <dbReference type="EMBL" id="PWI66380.1"/>
    </source>
</evidence>
<dbReference type="AlphaFoldDB" id="A0A2U3DVU8"/>
<organism evidence="2 3">
    <name type="scientific">Purpureocillium lilacinum</name>
    <name type="common">Paecilomyces lilacinus</name>
    <dbReference type="NCBI Taxonomy" id="33203"/>
    <lineage>
        <taxon>Eukaryota</taxon>
        <taxon>Fungi</taxon>
        <taxon>Dikarya</taxon>
        <taxon>Ascomycota</taxon>
        <taxon>Pezizomycotina</taxon>
        <taxon>Sordariomycetes</taxon>
        <taxon>Hypocreomycetidae</taxon>
        <taxon>Hypocreales</taxon>
        <taxon>Ophiocordycipitaceae</taxon>
        <taxon>Purpureocillium</taxon>
    </lineage>
</organism>
<evidence type="ECO:0000256" key="1">
    <source>
        <dbReference type="ARBA" id="ARBA00023002"/>
    </source>
</evidence>
<sequence>MNAGRLGDLAGLHHIWLVASGLASRAARKHCLVPSPLGPPATNVVAPLCNRILRRALVDGVSARIVRRQACKRTPSSSTTPAPPPFSHLYPMRQFARSILPTAHRHLTLKQHPRAYSIRTDILASMATAYQIQVPARDTGLWKSEQTQEAADKVTELLQRDLEILHQLLTLYSTGGSPSVLQAAYDKNKTYQIKAMDPHPTALADLQSDWDAHAHKYLGKGRHYPDFLKFFQGEIARRGGAWQPVVADFLFADTPRATDMLGRLFAGFLHPMIQLMYGIEWEQPAVVAEGLAQAAVHEDRLGAFLRRVDEVAAAKGEPAPPAGEQRSVAEICEKVRREDPKLATSAHWEDPNRIYDGVMKRAPDEAVALLAQIRVRPEDIEERTVEMIHTAAYIAAGASWNPPYIPKFDFFLIHHLTSAPFFLALNRHDWVPQAARVRLLEWKLRVDAVEYLARGSPPLRLADALASYTPKGETDSTLVTQARDLLPRFHAVVDDGHTIKAARALLLAQQASRPYEGKGKAWMRIEGEEAWTKVMYMLLRSVEGEEYEWVRSAGFKEAWEGMPKYE</sequence>
<dbReference type="PANTHER" id="PTHR35870:SF1">
    <property type="entry name" value="PROTEIN, PUTATIVE (AFU_ORTHOLOGUE AFUA_5G03330)-RELATED"/>
    <property type="match status" value="1"/>
</dbReference>
<reference evidence="2 3" key="1">
    <citation type="journal article" date="2016" name="Front. Microbiol.">
        <title>Genome and transcriptome sequences reveal the specific parasitism of the nematophagous Purpureocillium lilacinum 36-1.</title>
        <authorList>
            <person name="Xie J."/>
            <person name="Li S."/>
            <person name="Mo C."/>
            <person name="Xiao X."/>
            <person name="Peng D."/>
            <person name="Wang G."/>
            <person name="Xiao Y."/>
        </authorList>
    </citation>
    <scope>NUCLEOTIDE SEQUENCE [LARGE SCALE GENOMIC DNA]</scope>
    <source>
        <strain evidence="2 3">36-1</strain>
    </source>
</reference>
<comment type="caution">
    <text evidence="2">The sequence shown here is derived from an EMBL/GenBank/DDBJ whole genome shotgun (WGS) entry which is preliminary data.</text>
</comment>
<dbReference type="InterPro" id="IPR025337">
    <property type="entry name" value="Questin_oxidase-like"/>
</dbReference>
<evidence type="ECO:0008006" key="4">
    <source>
        <dbReference type="Google" id="ProtNLM"/>
    </source>
</evidence>
<accession>A0A2U3DVU8</accession>
<gene>
    <name evidence="2" type="ORF">PCL_05078</name>
</gene>
<dbReference type="GO" id="GO:0016491">
    <property type="term" value="F:oxidoreductase activity"/>
    <property type="evidence" value="ECO:0007669"/>
    <property type="project" value="UniProtKB-KW"/>
</dbReference>
<dbReference type="PANTHER" id="PTHR35870">
    <property type="entry name" value="PROTEIN, PUTATIVE (AFU_ORTHOLOGUE AFUA_5G03330)-RELATED"/>
    <property type="match status" value="1"/>
</dbReference>
<name>A0A2U3DVU8_PURLI</name>
<dbReference type="Proteomes" id="UP000245956">
    <property type="component" value="Unassembled WGS sequence"/>
</dbReference>
<protein>
    <recommendedName>
        <fullName evidence="4">HypA-like protein</fullName>
    </recommendedName>
</protein>
<dbReference type="Pfam" id="PF14027">
    <property type="entry name" value="Questin_oxidase"/>
    <property type="match status" value="1"/>
</dbReference>
<evidence type="ECO:0000313" key="3">
    <source>
        <dbReference type="Proteomes" id="UP000245956"/>
    </source>
</evidence>
<keyword evidence="1" id="KW-0560">Oxidoreductase</keyword>